<dbReference type="AlphaFoldDB" id="D2Q5V1"/>
<accession>D2Q5V1</accession>
<evidence type="ECO:0000313" key="2">
    <source>
        <dbReference type="Proteomes" id="UP000008693"/>
    </source>
</evidence>
<dbReference type="EMBL" id="CP001750">
    <property type="protein sequence ID" value="ADB10316.1"/>
    <property type="molecule type" value="Genomic_DNA"/>
</dbReference>
<protein>
    <submittedName>
        <fullName evidence="1">Uncharacterized protein</fullName>
    </submittedName>
</protein>
<name>D2Q5V1_BIFDB</name>
<keyword evidence="2" id="KW-1185">Reference proteome</keyword>
<gene>
    <name evidence="1" type="ordered locus">BDP_1725</name>
</gene>
<dbReference type="HOGENOM" id="CLU_3180729_0_0_11"/>
<dbReference type="KEGG" id="bde:BDP_1725"/>
<evidence type="ECO:0000313" key="1">
    <source>
        <dbReference type="EMBL" id="ADB10316.1"/>
    </source>
</evidence>
<dbReference type="Proteomes" id="UP000008693">
    <property type="component" value="Chromosome"/>
</dbReference>
<organism evidence="1 2">
    <name type="scientific">Bifidobacterium dentium (strain ATCC 27534 / DSM 20436 / JCM 1195 / Bd1)</name>
    <dbReference type="NCBI Taxonomy" id="401473"/>
    <lineage>
        <taxon>Bacteria</taxon>
        <taxon>Bacillati</taxon>
        <taxon>Actinomycetota</taxon>
        <taxon>Actinomycetes</taxon>
        <taxon>Bifidobacteriales</taxon>
        <taxon>Bifidobacteriaceae</taxon>
        <taxon>Bifidobacterium</taxon>
    </lineage>
</organism>
<proteinExistence type="predicted"/>
<sequence>MLLRQRSSDRFLEKNADSIYRMAKDYFNLDNSPSSTSSISTIQTGK</sequence>
<reference evidence="1 2" key="1">
    <citation type="journal article" date="2009" name="PLoS Genet.">
        <title>The Bifidobacterium dentium Bd1 genome sequence reflects its genetic adaptation to the human oral cavity.</title>
        <authorList>
            <person name="Ventura M."/>
            <person name="Turroni F."/>
            <person name="Zomer A."/>
            <person name="Foroni E."/>
            <person name="Giubellini V."/>
            <person name="Bottacini F."/>
            <person name="Canchaya C."/>
            <person name="Claesson M.J."/>
            <person name="He F."/>
            <person name="Mantzourani M."/>
            <person name="Mulas L."/>
            <person name="Ferrarini A."/>
            <person name="Gao B."/>
            <person name="Delledonne M."/>
            <person name="Henrissat B."/>
            <person name="Coutinho P."/>
            <person name="Oggioni M."/>
            <person name="Gupta R.S."/>
            <person name="Zhang Z."/>
            <person name="Beighton D."/>
            <person name="Fitzgerald G.F."/>
            <person name="O'Toole P.W."/>
            <person name="van Sinderen D."/>
        </authorList>
    </citation>
    <scope>NUCLEOTIDE SEQUENCE [LARGE SCALE GENOMIC DNA]</scope>
    <source>
        <strain evidence="2">ATCC 27534 / DSM 20436 / JCM 1195 / Bd1</strain>
    </source>
</reference>